<evidence type="ECO:0000256" key="1">
    <source>
        <dbReference type="SAM" id="MobiDB-lite"/>
    </source>
</evidence>
<dbReference type="OrthoDB" id="3473305at2759"/>
<evidence type="ECO:0000313" key="3">
    <source>
        <dbReference type="EMBL" id="KAH7316576.1"/>
    </source>
</evidence>
<evidence type="ECO:0000313" key="4">
    <source>
        <dbReference type="Proteomes" id="UP000813444"/>
    </source>
</evidence>
<protein>
    <recommendedName>
        <fullName evidence="2">2EXR domain-containing protein</fullName>
    </recommendedName>
</protein>
<dbReference type="InterPro" id="IPR045518">
    <property type="entry name" value="2EXR"/>
</dbReference>
<dbReference type="AlphaFoldDB" id="A0A8K0WQW3"/>
<dbReference type="Proteomes" id="UP000813444">
    <property type="component" value="Unassembled WGS sequence"/>
</dbReference>
<proteinExistence type="predicted"/>
<evidence type="ECO:0000259" key="2">
    <source>
        <dbReference type="Pfam" id="PF20150"/>
    </source>
</evidence>
<feature type="compositionally biased region" description="Acidic residues" evidence="1">
    <location>
        <begin position="304"/>
        <end position="323"/>
    </location>
</feature>
<accession>A0A8K0WQW3</accession>
<feature type="region of interest" description="Disordered" evidence="1">
    <location>
        <begin position="1"/>
        <end position="29"/>
    </location>
</feature>
<name>A0A8K0WQW3_9HYPO</name>
<sequence length="323" mass="37765">MTLARSTAVDAGAVQKQKPKPKHEQQPVSKFAQLPAELRLKIWSCAVEPQIAILDDLVHMDRSYPLPSVTQLNAEARMESREGYEPVGRGSYFNFSRDILVCDPNISDQSPSKPLEDLAPRIQRLAFWDCFPDDGRVDGPYHYSVYVTAWYRQQDFGKVEFDKFLFPNLKDLWIIKVGDIDRSWRIGVDHDLPYEVRLRKTARQFRYWIDDNIIEIAPLDLDEADTKAVLKEGRCGKEDCQALNAGRNKMVSKIMFMTGKYEKSEDAEEWVRILPWSTKKENDENRMRWIMVERTLTFSLRWESEDEDEDASEMWPLEEEESQ</sequence>
<organism evidence="3 4">
    <name type="scientific">Stachybotrys elegans</name>
    <dbReference type="NCBI Taxonomy" id="80388"/>
    <lineage>
        <taxon>Eukaryota</taxon>
        <taxon>Fungi</taxon>
        <taxon>Dikarya</taxon>
        <taxon>Ascomycota</taxon>
        <taxon>Pezizomycotina</taxon>
        <taxon>Sordariomycetes</taxon>
        <taxon>Hypocreomycetidae</taxon>
        <taxon>Hypocreales</taxon>
        <taxon>Stachybotryaceae</taxon>
        <taxon>Stachybotrys</taxon>
    </lineage>
</organism>
<gene>
    <name evidence="3" type="ORF">B0I35DRAFT_479407</name>
</gene>
<reference evidence="3" key="1">
    <citation type="journal article" date="2021" name="Nat. Commun.">
        <title>Genetic determinants of endophytism in the Arabidopsis root mycobiome.</title>
        <authorList>
            <person name="Mesny F."/>
            <person name="Miyauchi S."/>
            <person name="Thiergart T."/>
            <person name="Pickel B."/>
            <person name="Atanasova L."/>
            <person name="Karlsson M."/>
            <person name="Huettel B."/>
            <person name="Barry K.W."/>
            <person name="Haridas S."/>
            <person name="Chen C."/>
            <person name="Bauer D."/>
            <person name="Andreopoulos W."/>
            <person name="Pangilinan J."/>
            <person name="LaButti K."/>
            <person name="Riley R."/>
            <person name="Lipzen A."/>
            <person name="Clum A."/>
            <person name="Drula E."/>
            <person name="Henrissat B."/>
            <person name="Kohler A."/>
            <person name="Grigoriev I.V."/>
            <person name="Martin F.M."/>
            <person name="Hacquard S."/>
        </authorList>
    </citation>
    <scope>NUCLEOTIDE SEQUENCE</scope>
    <source>
        <strain evidence="3">MPI-CAGE-CH-0235</strain>
    </source>
</reference>
<dbReference type="EMBL" id="JAGPNK010000008">
    <property type="protein sequence ID" value="KAH7316576.1"/>
    <property type="molecule type" value="Genomic_DNA"/>
</dbReference>
<keyword evidence="4" id="KW-1185">Reference proteome</keyword>
<feature type="domain" description="2EXR" evidence="2">
    <location>
        <begin position="30"/>
        <end position="100"/>
    </location>
</feature>
<comment type="caution">
    <text evidence="3">The sequence shown here is derived from an EMBL/GenBank/DDBJ whole genome shotgun (WGS) entry which is preliminary data.</text>
</comment>
<dbReference type="Pfam" id="PF20150">
    <property type="entry name" value="2EXR"/>
    <property type="match status" value="1"/>
</dbReference>
<feature type="region of interest" description="Disordered" evidence="1">
    <location>
        <begin position="303"/>
        <end position="323"/>
    </location>
</feature>